<dbReference type="AlphaFoldDB" id="A0A6T8H729"/>
<name>A0A6T8H729_HEMAN</name>
<dbReference type="EMBL" id="HBFK01003662">
    <property type="protein sequence ID" value="CAD8735751.1"/>
    <property type="molecule type" value="Transcribed_RNA"/>
</dbReference>
<dbReference type="SUPFAM" id="SSF54427">
    <property type="entry name" value="NTF2-like"/>
    <property type="match status" value="1"/>
</dbReference>
<dbReference type="PANTHER" id="PTHR34123:SF1">
    <property type="entry name" value="OS04G0578200 PROTEIN"/>
    <property type="match status" value="1"/>
</dbReference>
<feature type="signal peptide" evidence="1">
    <location>
        <begin position="1"/>
        <end position="21"/>
    </location>
</feature>
<feature type="chain" id="PRO_5030159760" description="SnoaL-like domain-containing protein" evidence="1">
    <location>
        <begin position="22"/>
        <end position="244"/>
    </location>
</feature>
<reference evidence="2" key="1">
    <citation type="submission" date="2021-01" db="EMBL/GenBank/DDBJ databases">
        <authorList>
            <person name="Corre E."/>
            <person name="Pelletier E."/>
            <person name="Niang G."/>
            <person name="Scheremetjew M."/>
            <person name="Finn R."/>
            <person name="Kale V."/>
            <person name="Holt S."/>
            <person name="Cochrane G."/>
            <person name="Meng A."/>
            <person name="Brown T."/>
            <person name="Cohen L."/>
        </authorList>
    </citation>
    <scope>NUCLEOTIDE SEQUENCE</scope>
    <source>
        <strain evidence="2">CCMP441</strain>
    </source>
</reference>
<dbReference type="InterPro" id="IPR018790">
    <property type="entry name" value="DUF2358"/>
</dbReference>
<dbReference type="Pfam" id="PF10184">
    <property type="entry name" value="DUF2358"/>
    <property type="match status" value="1"/>
</dbReference>
<evidence type="ECO:0000256" key="1">
    <source>
        <dbReference type="SAM" id="SignalP"/>
    </source>
</evidence>
<gene>
    <name evidence="2" type="ORF">HAND1043_LOCUS2242</name>
</gene>
<dbReference type="InterPro" id="IPR032710">
    <property type="entry name" value="NTF2-like_dom_sf"/>
</dbReference>
<proteinExistence type="predicted"/>
<organism evidence="2">
    <name type="scientific">Hemiselmis andersenii</name>
    <name type="common">Cryptophyte alga</name>
    <dbReference type="NCBI Taxonomy" id="464988"/>
    <lineage>
        <taxon>Eukaryota</taxon>
        <taxon>Cryptophyceae</taxon>
        <taxon>Cryptomonadales</taxon>
        <taxon>Hemiselmidaceae</taxon>
        <taxon>Hemiselmis</taxon>
    </lineage>
</organism>
<sequence length="244" mass="27040">MAKVWILLLLASSCEISRTSAFAGGPFLHLNAKSRTFQLRGSQRGQEDGGGKGDKLEYRDPLTKVLANFLPGGKPGKSRDKSSAMDAIDWNKPKSSGLSVDQMAARVDQGLRERAWFVTGEALPELFHPDFEFKDPNVKTKGIEEYARGVHRLFNQEASSMQVVECAVSSEKIIGVKWRLEGAVNVGPGLEIKPYVVYTDLEVGQDGLIIAQEDRFSIPAWELLIWAFLPFLRPMLPPPCPPIE</sequence>
<evidence type="ECO:0008006" key="3">
    <source>
        <dbReference type="Google" id="ProtNLM"/>
    </source>
</evidence>
<dbReference type="PANTHER" id="PTHR34123">
    <property type="entry name" value="OS04G0578200 PROTEIN"/>
    <property type="match status" value="1"/>
</dbReference>
<accession>A0A6T8H729</accession>
<evidence type="ECO:0000313" key="2">
    <source>
        <dbReference type="EMBL" id="CAD8735751.1"/>
    </source>
</evidence>
<protein>
    <recommendedName>
        <fullName evidence="3">SnoaL-like domain-containing protein</fullName>
    </recommendedName>
</protein>
<keyword evidence="1" id="KW-0732">Signal</keyword>